<proteinExistence type="predicted"/>
<dbReference type="SUPFAM" id="SSF55383">
    <property type="entry name" value="Copper amine oxidase, domain N"/>
    <property type="match status" value="1"/>
</dbReference>
<evidence type="ECO:0000313" key="4">
    <source>
        <dbReference type="Proteomes" id="UP000279446"/>
    </source>
</evidence>
<name>A0A3S1BQZ5_9BACL</name>
<gene>
    <name evidence="3" type="ORF">EJP82_07160</name>
</gene>
<evidence type="ECO:0000313" key="3">
    <source>
        <dbReference type="EMBL" id="RUT47476.1"/>
    </source>
</evidence>
<dbReference type="RefSeq" id="WP_127191354.1">
    <property type="nucleotide sequence ID" value="NZ_RZNY01000004.1"/>
</dbReference>
<organism evidence="3 4">
    <name type="scientific">Paenibacillus anaericanus</name>
    <dbReference type="NCBI Taxonomy" id="170367"/>
    <lineage>
        <taxon>Bacteria</taxon>
        <taxon>Bacillati</taxon>
        <taxon>Bacillota</taxon>
        <taxon>Bacilli</taxon>
        <taxon>Bacillales</taxon>
        <taxon>Paenibacillaceae</taxon>
        <taxon>Paenibacillus</taxon>
    </lineage>
</organism>
<dbReference type="EMBL" id="RZNY01000004">
    <property type="protein sequence ID" value="RUT47476.1"/>
    <property type="molecule type" value="Genomic_DNA"/>
</dbReference>
<dbReference type="InterPro" id="IPR011047">
    <property type="entry name" value="Quinoprotein_ADH-like_sf"/>
</dbReference>
<dbReference type="Gene3D" id="2.130.10.10">
    <property type="entry name" value="YVTN repeat-like/Quinoprotein amine dehydrogenase"/>
    <property type="match status" value="1"/>
</dbReference>
<dbReference type="Pfam" id="PF07833">
    <property type="entry name" value="Cu_amine_oxidN1"/>
    <property type="match status" value="1"/>
</dbReference>
<dbReference type="AlphaFoldDB" id="A0A3S1BQZ5"/>
<sequence length="654" mass="71419">MKLKKGTSLLLSLCLALGLITIPTQVSASTPTNPEDTGASIKSVIDRNTYLLDDGSVWSYDVTDGPIHEQYNFTGITSVYNSSSFYGWTEDGQVMGWSAAVGQLEELPQYSGVAEVVGDALFLKKDGTVYQGDDLVENMSGVRSLHAYKHSFAALLTSGEVWYNSGYQGKSRKVGTVQGATSLKINSSFAAVLQNTGKVMLLDMQTDDQPREIVDNVTSMAWDGDTQSLLTVKKDGTVWRYDRGTDRARTYKGNQLSGLSNVEQIVYSPTELFVQQKDGPWLGYNKGTITPLTIPSMISIALIVSQTDAAVGDLVKLNVEEAYSNGYKLTRLPSADEVIVDQPQVAELQGPDTLKVKGIGSAKISLQVGNFKAEGQLNVTSQEHLTGAVMLEGKVYLPIQSVFKILGGTVNVASNGMFTIQLGEKSIVLQKDNASVIINGESKPLKGKTQLVNGVTVIPADLLIDELSVGVTWNTDLKQAELLVGGSKVVIESSETAKIIKAADIGNLARVIGKSYWVNRRGEGERFSKVTISDIIVKKDKFGKSYDIEFRTANGKTYIEHCGASASSVTDLLNNPVYYFNYNPYQKYKWSQSTWNKIKAGKVDYGMTPTQVEFSWGSPTARSKEGNVEVWVYGDRNFNFEIVSFKNGKVISYT</sequence>
<feature type="chain" id="PRO_5018643220" evidence="1">
    <location>
        <begin position="29"/>
        <end position="654"/>
    </location>
</feature>
<keyword evidence="4" id="KW-1185">Reference proteome</keyword>
<feature type="signal peptide" evidence="1">
    <location>
        <begin position="1"/>
        <end position="28"/>
    </location>
</feature>
<evidence type="ECO:0000259" key="2">
    <source>
        <dbReference type="Pfam" id="PF07833"/>
    </source>
</evidence>
<dbReference type="InterPro" id="IPR012854">
    <property type="entry name" value="Cu_amine_oxidase-like_N"/>
</dbReference>
<accession>A0A3S1BQZ5</accession>
<feature type="domain" description="Copper amine oxidase-like N-terminal" evidence="2">
    <location>
        <begin position="388"/>
        <end position="478"/>
    </location>
</feature>
<keyword evidence="1" id="KW-0732">Signal</keyword>
<dbReference type="InterPro" id="IPR036582">
    <property type="entry name" value="Mao_N_sf"/>
</dbReference>
<evidence type="ECO:0000256" key="1">
    <source>
        <dbReference type="SAM" id="SignalP"/>
    </source>
</evidence>
<comment type="caution">
    <text evidence="3">The sequence shown here is derived from an EMBL/GenBank/DDBJ whole genome shotgun (WGS) entry which is preliminary data.</text>
</comment>
<dbReference type="SUPFAM" id="SSF50998">
    <property type="entry name" value="Quinoprotein alcohol dehydrogenase-like"/>
    <property type="match status" value="1"/>
</dbReference>
<reference evidence="3 4" key="1">
    <citation type="submission" date="2018-12" db="EMBL/GenBank/DDBJ databases">
        <authorList>
            <person name="Sun L."/>
            <person name="Chen Z."/>
        </authorList>
    </citation>
    <scope>NUCLEOTIDE SEQUENCE [LARGE SCALE GENOMIC DNA]</scope>
    <source>
        <strain evidence="3 4">DSM 15890</strain>
    </source>
</reference>
<dbReference type="InterPro" id="IPR015943">
    <property type="entry name" value="WD40/YVTN_repeat-like_dom_sf"/>
</dbReference>
<protein>
    <submittedName>
        <fullName evidence="3">Copper amine oxidase N-terminal domain-containing protein</fullName>
    </submittedName>
</protein>
<dbReference type="OrthoDB" id="1684530at2"/>
<dbReference type="Gene3D" id="3.30.457.10">
    <property type="entry name" value="Copper amine oxidase-like, N-terminal domain"/>
    <property type="match status" value="1"/>
</dbReference>
<dbReference type="Proteomes" id="UP000279446">
    <property type="component" value="Unassembled WGS sequence"/>
</dbReference>